<organism evidence="3 4">
    <name type="scientific">Haloplanus ruber</name>
    <dbReference type="NCBI Taxonomy" id="869892"/>
    <lineage>
        <taxon>Archaea</taxon>
        <taxon>Methanobacteriati</taxon>
        <taxon>Methanobacteriota</taxon>
        <taxon>Stenosarchaea group</taxon>
        <taxon>Halobacteria</taxon>
        <taxon>Halobacteriales</taxon>
        <taxon>Haloferacaceae</taxon>
        <taxon>Haloplanus</taxon>
    </lineage>
</organism>
<proteinExistence type="predicted"/>
<dbReference type="InterPro" id="IPR018391">
    <property type="entry name" value="PQQ_b-propeller_rpt"/>
</dbReference>
<dbReference type="PANTHER" id="PTHR34512:SF30">
    <property type="entry name" value="OUTER MEMBRANE PROTEIN ASSEMBLY FACTOR BAMB"/>
    <property type="match status" value="1"/>
</dbReference>
<dbReference type="Pfam" id="PF13360">
    <property type="entry name" value="PQQ_2"/>
    <property type="match status" value="3"/>
</dbReference>
<sequence length="273" mass="30089">MDNPQLRARDSTTGETLWTADLPRGVSLPSPTIEGETVYIAADDLYAMNRETGEERWRFETPSETELTGIPAVREGTAYIFGEDYTLYAVDTETGDEQWQGTPVQSKGSSPIPSVANGLVYIAPSEDKMGEVRALNPTDGSIAWRHEIDSWVFSPLAVTEQSVFAVCGGDRGLVTAIDAETGERQWQQSFEDVPRLVTVAVGSENVYAGSMWASDDAPVYALDQATGEQRWQFNTRPRDFGDYRQMIVNGIAAVDEYVFVTTSGEVYALQEQS</sequence>
<dbReference type="Gene3D" id="2.130.10.10">
    <property type="entry name" value="YVTN repeat-like/Quinoprotein amine dehydrogenase"/>
    <property type="match status" value="1"/>
</dbReference>
<evidence type="ECO:0000256" key="1">
    <source>
        <dbReference type="SAM" id="MobiDB-lite"/>
    </source>
</evidence>
<keyword evidence="4" id="KW-1185">Reference proteome</keyword>
<comment type="caution">
    <text evidence="3">The sequence shown here is derived from an EMBL/GenBank/DDBJ whole genome shotgun (WGS) entry which is preliminary data.</text>
</comment>
<dbReference type="Proteomes" id="UP001597075">
    <property type="component" value="Unassembled WGS sequence"/>
</dbReference>
<dbReference type="EMBL" id="JBHUDL010000011">
    <property type="protein sequence ID" value="MFD1635275.1"/>
    <property type="molecule type" value="Genomic_DNA"/>
</dbReference>
<feature type="domain" description="Pyrrolo-quinoline quinone repeat" evidence="2">
    <location>
        <begin position="6"/>
        <end position="100"/>
    </location>
</feature>
<evidence type="ECO:0000313" key="4">
    <source>
        <dbReference type="Proteomes" id="UP001597075"/>
    </source>
</evidence>
<reference evidence="3 4" key="1">
    <citation type="journal article" date="2019" name="Int. J. Syst. Evol. Microbiol.">
        <title>The Global Catalogue of Microorganisms (GCM) 10K type strain sequencing project: providing services to taxonomists for standard genome sequencing and annotation.</title>
        <authorList>
            <consortium name="The Broad Institute Genomics Platform"/>
            <consortium name="The Broad Institute Genome Sequencing Center for Infectious Disease"/>
            <person name="Wu L."/>
            <person name="Ma J."/>
        </authorList>
    </citation>
    <scope>NUCLEOTIDE SEQUENCE [LARGE SCALE GENOMIC DNA]</scope>
    <source>
        <strain evidence="3 4">CGMCC 1.10594</strain>
    </source>
</reference>
<protein>
    <submittedName>
        <fullName evidence="3">PQQ-binding-like beta-propeller repeat protein</fullName>
    </submittedName>
</protein>
<feature type="domain" description="Pyrrolo-quinoline quinone repeat" evidence="2">
    <location>
        <begin position="109"/>
        <end position="208"/>
    </location>
</feature>
<dbReference type="InterPro" id="IPR011047">
    <property type="entry name" value="Quinoprotein_ADH-like_sf"/>
</dbReference>
<feature type="region of interest" description="Disordered" evidence="1">
    <location>
        <begin position="1"/>
        <end position="24"/>
    </location>
</feature>
<dbReference type="InterPro" id="IPR015943">
    <property type="entry name" value="WD40/YVTN_repeat-like_dom_sf"/>
</dbReference>
<dbReference type="PANTHER" id="PTHR34512">
    <property type="entry name" value="CELL SURFACE PROTEIN"/>
    <property type="match status" value="1"/>
</dbReference>
<evidence type="ECO:0000259" key="2">
    <source>
        <dbReference type="Pfam" id="PF13360"/>
    </source>
</evidence>
<dbReference type="AlphaFoldDB" id="A0ABD6D418"/>
<feature type="domain" description="Pyrrolo-quinoline quinone repeat" evidence="2">
    <location>
        <begin position="217"/>
        <end position="271"/>
    </location>
</feature>
<dbReference type="InterPro" id="IPR002372">
    <property type="entry name" value="PQQ_rpt_dom"/>
</dbReference>
<accession>A0ABD6D418</accession>
<evidence type="ECO:0000313" key="3">
    <source>
        <dbReference type="EMBL" id="MFD1635275.1"/>
    </source>
</evidence>
<dbReference type="RefSeq" id="WP_256406722.1">
    <property type="nucleotide sequence ID" value="NZ_JBHUDL010000011.1"/>
</dbReference>
<dbReference type="SUPFAM" id="SSF50998">
    <property type="entry name" value="Quinoprotein alcohol dehydrogenase-like"/>
    <property type="match status" value="1"/>
</dbReference>
<dbReference type="SMART" id="SM00564">
    <property type="entry name" value="PQQ"/>
    <property type="match status" value="5"/>
</dbReference>
<name>A0ABD6D418_9EURY</name>
<dbReference type="Gene3D" id="2.40.128.630">
    <property type="match status" value="1"/>
</dbReference>
<gene>
    <name evidence="3" type="ORF">ACFSBJ_16255</name>
</gene>